<dbReference type="InterPro" id="IPR000994">
    <property type="entry name" value="Pept_M24"/>
</dbReference>
<reference evidence="2 3" key="1">
    <citation type="submission" date="2019-11" db="EMBL/GenBank/DDBJ databases">
        <authorList>
            <person name="Jiang L.-Q."/>
        </authorList>
    </citation>
    <scope>NUCLEOTIDE SEQUENCE [LARGE SCALE GENOMIC DNA]</scope>
    <source>
        <strain evidence="2 3">YIM 132087</strain>
    </source>
</reference>
<feature type="domain" description="Peptidase M24" evidence="1">
    <location>
        <begin position="2"/>
        <end position="190"/>
    </location>
</feature>
<dbReference type="PANTHER" id="PTHR46112:SF3">
    <property type="entry name" value="AMINOPEPTIDASE YPDF"/>
    <property type="match status" value="1"/>
</dbReference>
<name>A0A7K1FM34_9ACTN</name>
<protein>
    <submittedName>
        <fullName evidence="2">M24 family metallopeptidase</fullName>
    </submittedName>
</protein>
<dbReference type="SUPFAM" id="SSF55920">
    <property type="entry name" value="Creatinase/aminopeptidase"/>
    <property type="match status" value="1"/>
</dbReference>
<dbReference type="EMBL" id="WLYK01000005">
    <property type="protein sequence ID" value="MTD15211.1"/>
    <property type="molecule type" value="Genomic_DNA"/>
</dbReference>
<proteinExistence type="predicted"/>
<organism evidence="2 3">
    <name type="scientific">Nakamurella alba</name>
    <dbReference type="NCBI Taxonomy" id="2665158"/>
    <lineage>
        <taxon>Bacteria</taxon>
        <taxon>Bacillati</taxon>
        <taxon>Actinomycetota</taxon>
        <taxon>Actinomycetes</taxon>
        <taxon>Nakamurellales</taxon>
        <taxon>Nakamurellaceae</taxon>
        <taxon>Nakamurella</taxon>
    </lineage>
</organism>
<evidence type="ECO:0000313" key="3">
    <source>
        <dbReference type="Proteomes" id="UP000460221"/>
    </source>
</evidence>
<dbReference type="AlphaFoldDB" id="A0A7K1FM34"/>
<dbReference type="PANTHER" id="PTHR46112">
    <property type="entry name" value="AMINOPEPTIDASE"/>
    <property type="match status" value="1"/>
</dbReference>
<dbReference type="InterPro" id="IPR036005">
    <property type="entry name" value="Creatinase/aminopeptidase-like"/>
</dbReference>
<dbReference type="Proteomes" id="UP000460221">
    <property type="component" value="Unassembled WGS sequence"/>
</dbReference>
<dbReference type="Gene3D" id="3.90.230.10">
    <property type="entry name" value="Creatinase/methionine aminopeptidase superfamily"/>
    <property type="match status" value="1"/>
</dbReference>
<gene>
    <name evidence="2" type="ORF">GIS00_14805</name>
</gene>
<evidence type="ECO:0000259" key="1">
    <source>
        <dbReference type="Pfam" id="PF00557"/>
    </source>
</evidence>
<sequence length="206" mass="21794">MIPDWLVPGRTENSIAGEIERAQRALGAERSAAPILVSSGERSALPHGQASPKLIADGEPVLFDFSPVVRGYRADITRAFHLGPPSAEYLRLHAAVTDAQHTAMAAVRPGVACRQVDAVARRTLAGHGGLDRWFRHSLGHGIGLDQHEAPLLSPYDDSVLEAGMVVMIEPGVYVPGVGGTRLEDAVLVTESGCEPLTTSDPAVVVL</sequence>
<keyword evidence="3" id="KW-1185">Reference proteome</keyword>
<accession>A0A7K1FM34</accession>
<comment type="caution">
    <text evidence="2">The sequence shown here is derived from an EMBL/GenBank/DDBJ whole genome shotgun (WGS) entry which is preliminary data.</text>
</comment>
<evidence type="ECO:0000313" key="2">
    <source>
        <dbReference type="EMBL" id="MTD15211.1"/>
    </source>
</evidence>
<dbReference type="Pfam" id="PF00557">
    <property type="entry name" value="Peptidase_M24"/>
    <property type="match status" value="1"/>
</dbReference>
<dbReference type="InterPro" id="IPR050659">
    <property type="entry name" value="Peptidase_M24B"/>
</dbReference>